<protein>
    <submittedName>
        <fullName evidence="2">Ribosomal protein L7Ae family protein</fullName>
    </submittedName>
</protein>
<dbReference type="GeneID" id="57277365"/>
<organism evidence="2 5">
    <name type="scientific">Pediococcus damnosus</name>
    <dbReference type="NCBI Taxonomy" id="51663"/>
    <lineage>
        <taxon>Bacteria</taxon>
        <taxon>Bacillati</taxon>
        <taxon>Bacillota</taxon>
        <taxon>Bacilli</taxon>
        <taxon>Lactobacillales</taxon>
        <taxon>Lactobacillaceae</taxon>
        <taxon>Pediococcus</taxon>
    </lineage>
</organism>
<gene>
    <name evidence="2" type="ORF">ADU70_0522</name>
    <name evidence="3" type="ORF">ADU72_2207</name>
</gene>
<dbReference type="Pfam" id="PF01248">
    <property type="entry name" value="Ribosomal_L7Ae"/>
    <property type="match status" value="1"/>
</dbReference>
<evidence type="ECO:0000259" key="1">
    <source>
        <dbReference type="Pfam" id="PF01248"/>
    </source>
</evidence>
<evidence type="ECO:0000313" key="2">
    <source>
        <dbReference type="EMBL" id="AMV62022.1"/>
    </source>
</evidence>
<dbReference type="Gene3D" id="3.30.1330.30">
    <property type="match status" value="1"/>
</dbReference>
<dbReference type="Proteomes" id="UP000076405">
    <property type="component" value="Chromosome"/>
</dbReference>
<dbReference type="GO" id="GO:0005840">
    <property type="term" value="C:ribosome"/>
    <property type="evidence" value="ECO:0007669"/>
    <property type="project" value="UniProtKB-KW"/>
</dbReference>
<dbReference type="RefSeq" id="WP_046871976.1">
    <property type="nucleotide sequence ID" value="NZ_BAAAXI010000169.1"/>
</dbReference>
<keyword evidence="2" id="KW-0687">Ribonucleoprotein</keyword>
<dbReference type="KEGG" id="pdm:ADU72_2207"/>
<dbReference type="InterPro" id="IPR004038">
    <property type="entry name" value="Ribosomal_eL8/eL30/eS12/Gad45"/>
</dbReference>
<evidence type="ECO:0000313" key="5">
    <source>
        <dbReference type="Proteomes" id="UP000076405"/>
    </source>
</evidence>
<feature type="domain" description="Ribosomal protein eL8/eL30/eS12/Gadd45" evidence="1">
    <location>
        <begin position="8"/>
        <end position="95"/>
    </location>
</feature>
<keyword evidence="4" id="KW-1185">Reference proteome</keyword>
<dbReference type="EMBL" id="CP012275">
    <property type="protein sequence ID" value="AMV62022.1"/>
    <property type="molecule type" value="Genomic_DNA"/>
</dbReference>
<reference evidence="4 5" key="1">
    <citation type="journal article" date="2016" name="PLoS ONE">
        <title>The Identification of Novel Diagnostic Marker Genes for the Detection of Beer Spoiling Pediococcus damnosus Strains Using the BlAst Diagnostic Gene findEr.</title>
        <authorList>
            <person name="Behr J."/>
            <person name="Geissler A.J."/>
            <person name="Schmid J."/>
            <person name="Zehe A."/>
            <person name="Vogel R.F."/>
        </authorList>
    </citation>
    <scope>NUCLEOTIDE SEQUENCE [LARGE SCALE GENOMIC DNA]</scope>
    <source>
        <strain evidence="2 5">TMW 2.1533</strain>
        <strain evidence="3 4">TMW 2.1535</strain>
    </source>
</reference>
<dbReference type="InterPro" id="IPR029064">
    <property type="entry name" value="Ribosomal_eL30-like_sf"/>
</dbReference>
<evidence type="ECO:0000313" key="4">
    <source>
        <dbReference type="Proteomes" id="UP000076244"/>
    </source>
</evidence>
<keyword evidence="2" id="KW-0689">Ribosomal protein</keyword>
<dbReference type="OrthoDB" id="9794863at2"/>
<sequence>MNERDRFSNLLGLARRAGKLISGEQQVLQSIRSQRAKVVVASTDLGAATQKKISDKCTTYKVPLISFMNRIEISQSIGQARTVVAIEDQGFAKALLKLNIEEGA</sequence>
<evidence type="ECO:0000313" key="3">
    <source>
        <dbReference type="EMBL" id="AMV68128.1"/>
    </source>
</evidence>
<proteinExistence type="predicted"/>
<dbReference type="Proteomes" id="UP000076244">
    <property type="component" value="Chromosome"/>
</dbReference>
<name>A0A0R2HFX0_9LACO</name>
<accession>A0A0R2HFX0</accession>
<dbReference type="EMBL" id="CP012288">
    <property type="protein sequence ID" value="AMV68128.1"/>
    <property type="molecule type" value="Genomic_DNA"/>
</dbReference>
<dbReference type="SUPFAM" id="SSF55315">
    <property type="entry name" value="L30e-like"/>
    <property type="match status" value="1"/>
</dbReference>
<dbReference type="AlphaFoldDB" id="A0A0R2HFX0"/>